<name>A0A5P1FVJ0_ASPOF</name>
<dbReference type="Proteomes" id="UP000243459">
    <property type="component" value="Chromosome 1"/>
</dbReference>
<feature type="compositionally biased region" description="Polar residues" evidence="1">
    <location>
        <begin position="33"/>
        <end position="43"/>
    </location>
</feature>
<feature type="compositionally biased region" description="Low complexity" evidence="1">
    <location>
        <begin position="115"/>
        <end position="126"/>
    </location>
</feature>
<dbReference type="EMBL" id="CM007381">
    <property type="protein sequence ID" value="ONK81763.1"/>
    <property type="molecule type" value="Genomic_DNA"/>
</dbReference>
<evidence type="ECO:0000313" key="2">
    <source>
        <dbReference type="EMBL" id="ONK81763.1"/>
    </source>
</evidence>
<proteinExistence type="predicted"/>
<keyword evidence="3" id="KW-1185">Reference proteome</keyword>
<evidence type="ECO:0000256" key="1">
    <source>
        <dbReference type="SAM" id="MobiDB-lite"/>
    </source>
</evidence>
<reference evidence="3" key="1">
    <citation type="journal article" date="2017" name="Nat. Commun.">
        <title>The asparagus genome sheds light on the origin and evolution of a young Y chromosome.</title>
        <authorList>
            <person name="Harkess A."/>
            <person name="Zhou J."/>
            <person name="Xu C."/>
            <person name="Bowers J.E."/>
            <person name="Van der Hulst R."/>
            <person name="Ayyampalayam S."/>
            <person name="Mercati F."/>
            <person name="Riccardi P."/>
            <person name="McKain M.R."/>
            <person name="Kakrana A."/>
            <person name="Tang H."/>
            <person name="Ray J."/>
            <person name="Groenendijk J."/>
            <person name="Arikit S."/>
            <person name="Mathioni S.M."/>
            <person name="Nakano M."/>
            <person name="Shan H."/>
            <person name="Telgmann-Rauber A."/>
            <person name="Kanno A."/>
            <person name="Yue Z."/>
            <person name="Chen H."/>
            <person name="Li W."/>
            <person name="Chen Y."/>
            <person name="Xu X."/>
            <person name="Zhang Y."/>
            <person name="Luo S."/>
            <person name="Chen H."/>
            <person name="Gao J."/>
            <person name="Mao Z."/>
            <person name="Pires J.C."/>
            <person name="Luo M."/>
            <person name="Kudrna D."/>
            <person name="Wing R.A."/>
            <person name="Meyers B.C."/>
            <person name="Yi K."/>
            <person name="Kong H."/>
            <person name="Lavrijsen P."/>
            <person name="Sunseri F."/>
            <person name="Falavigna A."/>
            <person name="Ye Y."/>
            <person name="Leebens-Mack J.H."/>
            <person name="Chen G."/>
        </authorList>
    </citation>
    <scope>NUCLEOTIDE SEQUENCE [LARGE SCALE GENOMIC DNA]</scope>
    <source>
        <strain evidence="3">cv. DH0086</strain>
    </source>
</reference>
<organism evidence="2 3">
    <name type="scientific">Asparagus officinalis</name>
    <name type="common">Garden asparagus</name>
    <dbReference type="NCBI Taxonomy" id="4686"/>
    <lineage>
        <taxon>Eukaryota</taxon>
        <taxon>Viridiplantae</taxon>
        <taxon>Streptophyta</taxon>
        <taxon>Embryophyta</taxon>
        <taxon>Tracheophyta</taxon>
        <taxon>Spermatophyta</taxon>
        <taxon>Magnoliopsida</taxon>
        <taxon>Liliopsida</taxon>
        <taxon>Asparagales</taxon>
        <taxon>Asparagaceae</taxon>
        <taxon>Asparagoideae</taxon>
        <taxon>Asparagus</taxon>
    </lineage>
</organism>
<dbReference type="Gramene" id="ONK81763">
    <property type="protein sequence ID" value="ONK81763"/>
    <property type="gene ID" value="A4U43_C01F32630"/>
</dbReference>
<dbReference type="AlphaFoldDB" id="A0A5P1FVJ0"/>
<protein>
    <submittedName>
        <fullName evidence="2">Uncharacterized protein</fullName>
    </submittedName>
</protein>
<feature type="compositionally biased region" description="Basic residues" evidence="1">
    <location>
        <begin position="100"/>
        <end position="114"/>
    </location>
</feature>
<accession>A0A5P1FVJ0</accession>
<gene>
    <name evidence="2" type="ORF">A4U43_C01F32630</name>
</gene>
<sequence length="126" mass="13305">MSSSPKLLSLLFSPSSPRPSPVTSAAEHGSATLDVSSSLSKTTRLFAGLLPTPSSTPKKRRVGEDAGGDRTALSLRLHSRDFLPPPTSPATATTKPYPGRLRRDRSPRRGHLRPRASPSPASGSPI</sequence>
<evidence type="ECO:0000313" key="3">
    <source>
        <dbReference type="Proteomes" id="UP000243459"/>
    </source>
</evidence>
<feature type="compositionally biased region" description="Low complexity" evidence="1">
    <location>
        <begin position="1"/>
        <end position="15"/>
    </location>
</feature>
<feature type="region of interest" description="Disordered" evidence="1">
    <location>
        <begin position="1"/>
        <end position="126"/>
    </location>
</feature>
<feature type="compositionally biased region" description="Low complexity" evidence="1">
    <location>
        <begin position="89"/>
        <end position="99"/>
    </location>
</feature>